<sequence>MEHTILLTFDTVMKKPFRLRLAGAKSATTVEEIKALGQLMVDHDPFHTGIIKLSQAELQNSSESAYVI</sequence>
<organism evidence="1 2">
    <name type="scientific">Exiguobacterium undae</name>
    <dbReference type="NCBI Taxonomy" id="169177"/>
    <lineage>
        <taxon>Bacteria</taxon>
        <taxon>Bacillati</taxon>
        <taxon>Bacillota</taxon>
        <taxon>Bacilli</taxon>
        <taxon>Bacillales</taxon>
        <taxon>Bacillales Family XII. Incertae Sedis</taxon>
        <taxon>Exiguobacterium</taxon>
    </lineage>
</organism>
<dbReference type="Proteomes" id="UP000078447">
    <property type="component" value="Unassembled WGS sequence"/>
</dbReference>
<comment type="caution">
    <text evidence="1">The sequence shown here is derived from an EMBL/GenBank/DDBJ whole genome shotgun (WGS) entry which is preliminary data.</text>
</comment>
<proteinExistence type="predicted"/>
<reference evidence="1 2" key="1">
    <citation type="submission" date="2016-03" db="EMBL/GenBank/DDBJ databases">
        <authorList>
            <person name="Cho S.-Y."/>
            <person name="Lim S."/>
            <person name="Kim H."/>
            <person name="Soh E.H."/>
            <person name="Moon J.S."/>
        </authorList>
    </citation>
    <scope>NUCLEOTIDE SEQUENCE [LARGE SCALE GENOMIC DNA]</scope>
    <source>
        <strain evidence="1 2">KCTC 3810</strain>
    </source>
</reference>
<dbReference type="Pfam" id="PF11148">
    <property type="entry name" value="DUF2922"/>
    <property type="match status" value="1"/>
</dbReference>
<evidence type="ECO:0000313" key="2">
    <source>
        <dbReference type="Proteomes" id="UP000078447"/>
    </source>
</evidence>
<dbReference type="EMBL" id="LVVL01000001">
    <property type="protein sequence ID" value="OAN15714.1"/>
    <property type="molecule type" value="Genomic_DNA"/>
</dbReference>
<evidence type="ECO:0008006" key="3">
    <source>
        <dbReference type="Google" id="ProtNLM"/>
    </source>
</evidence>
<accession>A0ABX2VBU5</accession>
<dbReference type="InterPro" id="IPR021321">
    <property type="entry name" value="DUF2922"/>
</dbReference>
<gene>
    <name evidence="1" type="ORF">A3783_07215</name>
</gene>
<keyword evidence="2" id="KW-1185">Reference proteome</keyword>
<dbReference type="RefSeq" id="WP_026833251.1">
    <property type="nucleotide sequence ID" value="NZ_LVVL01000001.1"/>
</dbReference>
<name>A0ABX2VBU5_9BACL</name>
<protein>
    <recommendedName>
        <fullName evidence="3">DUF2922 domain-containing protein</fullName>
    </recommendedName>
</protein>
<evidence type="ECO:0000313" key="1">
    <source>
        <dbReference type="EMBL" id="OAN15714.1"/>
    </source>
</evidence>